<dbReference type="GO" id="GO:0043709">
    <property type="term" value="P:cell adhesion involved in single-species biofilm formation"/>
    <property type="evidence" value="ECO:0007669"/>
    <property type="project" value="TreeGrafter"/>
</dbReference>
<evidence type="ECO:0000313" key="5">
    <source>
        <dbReference type="Proteomes" id="UP000321832"/>
    </source>
</evidence>
<evidence type="ECO:0000259" key="3">
    <source>
        <dbReference type="PROSITE" id="PS50887"/>
    </source>
</evidence>
<dbReference type="InterPro" id="IPR029787">
    <property type="entry name" value="Nucleotide_cyclase"/>
</dbReference>
<dbReference type="PANTHER" id="PTHR45138:SF9">
    <property type="entry name" value="DIGUANYLATE CYCLASE DGCM-RELATED"/>
    <property type="match status" value="1"/>
</dbReference>
<dbReference type="InterPro" id="IPR000160">
    <property type="entry name" value="GGDEF_dom"/>
</dbReference>
<comment type="catalytic activity">
    <reaction evidence="2">
        <text>2 GTP = 3',3'-c-di-GMP + 2 diphosphate</text>
        <dbReference type="Rhea" id="RHEA:24898"/>
        <dbReference type="ChEBI" id="CHEBI:33019"/>
        <dbReference type="ChEBI" id="CHEBI:37565"/>
        <dbReference type="ChEBI" id="CHEBI:58805"/>
        <dbReference type="EC" id="2.7.7.65"/>
    </reaction>
</comment>
<evidence type="ECO:0000256" key="2">
    <source>
        <dbReference type="ARBA" id="ARBA00034247"/>
    </source>
</evidence>
<gene>
    <name evidence="4" type="ORF">FSC37_01780</name>
</gene>
<dbReference type="EC" id="2.7.7.65" evidence="1"/>
<dbReference type="PROSITE" id="PS50887">
    <property type="entry name" value="GGDEF"/>
    <property type="match status" value="1"/>
</dbReference>
<dbReference type="AlphaFoldDB" id="A0A5C6U4D0"/>
<protein>
    <recommendedName>
        <fullName evidence="1">diguanylate cyclase</fullName>
        <ecNumber evidence="1">2.7.7.65</ecNumber>
    </recommendedName>
</protein>
<accession>A0A5C6U4D0</accession>
<proteinExistence type="predicted"/>
<dbReference type="InterPro" id="IPR050469">
    <property type="entry name" value="Diguanylate_Cyclase"/>
</dbReference>
<dbReference type="NCBIfam" id="TIGR00254">
    <property type="entry name" value="GGDEF"/>
    <property type="match status" value="1"/>
</dbReference>
<organism evidence="4 5">
    <name type="scientific">Piscinibacter aquaticus</name>
    <dbReference type="NCBI Taxonomy" id="392597"/>
    <lineage>
        <taxon>Bacteria</taxon>
        <taxon>Pseudomonadati</taxon>
        <taxon>Pseudomonadota</taxon>
        <taxon>Betaproteobacteria</taxon>
        <taxon>Burkholderiales</taxon>
        <taxon>Sphaerotilaceae</taxon>
        <taxon>Piscinibacter</taxon>
    </lineage>
</organism>
<dbReference type="GO" id="GO:1902201">
    <property type="term" value="P:negative regulation of bacterial-type flagellum-dependent cell motility"/>
    <property type="evidence" value="ECO:0007669"/>
    <property type="project" value="TreeGrafter"/>
</dbReference>
<dbReference type="Gene3D" id="3.30.70.270">
    <property type="match status" value="1"/>
</dbReference>
<reference evidence="4 5" key="1">
    <citation type="submission" date="2019-08" db="EMBL/GenBank/DDBJ databases">
        <authorList>
            <person name="Khan S.A."/>
            <person name="Jeon C.O."/>
            <person name="Jeong S.E."/>
        </authorList>
    </citation>
    <scope>NUCLEOTIDE SEQUENCE [LARGE SCALE GENOMIC DNA]</scope>
    <source>
        <strain evidence="5">IMCC1728</strain>
    </source>
</reference>
<dbReference type="GO" id="GO:0005886">
    <property type="term" value="C:plasma membrane"/>
    <property type="evidence" value="ECO:0007669"/>
    <property type="project" value="TreeGrafter"/>
</dbReference>
<sequence length="76" mass="7757">MPETDDAGARSAAERLRAAVSGSPYAVSAGPLPLSVSVGVATVRQPGHGPRDALQRADRALYAAKEGGRDRVVMAA</sequence>
<dbReference type="EMBL" id="VOPW01000001">
    <property type="protein sequence ID" value="TXC67430.1"/>
    <property type="molecule type" value="Genomic_DNA"/>
</dbReference>
<dbReference type="Pfam" id="PF00990">
    <property type="entry name" value="GGDEF"/>
    <property type="match status" value="1"/>
</dbReference>
<name>A0A5C6U4D0_9BURK</name>
<dbReference type="GO" id="GO:0052621">
    <property type="term" value="F:diguanylate cyclase activity"/>
    <property type="evidence" value="ECO:0007669"/>
    <property type="project" value="UniProtKB-EC"/>
</dbReference>
<dbReference type="InterPro" id="IPR043128">
    <property type="entry name" value="Rev_trsase/Diguanyl_cyclase"/>
</dbReference>
<comment type="caution">
    <text evidence="4">The sequence shown here is derived from an EMBL/GenBank/DDBJ whole genome shotgun (WGS) entry which is preliminary data.</text>
</comment>
<dbReference type="SUPFAM" id="SSF55073">
    <property type="entry name" value="Nucleotide cyclase"/>
    <property type="match status" value="1"/>
</dbReference>
<dbReference type="PANTHER" id="PTHR45138">
    <property type="entry name" value="REGULATORY COMPONENTS OF SENSORY TRANSDUCTION SYSTEM"/>
    <property type="match status" value="1"/>
</dbReference>
<evidence type="ECO:0000256" key="1">
    <source>
        <dbReference type="ARBA" id="ARBA00012528"/>
    </source>
</evidence>
<feature type="domain" description="GGDEF" evidence="3">
    <location>
        <begin position="1"/>
        <end position="76"/>
    </location>
</feature>
<keyword evidence="5" id="KW-1185">Reference proteome</keyword>
<evidence type="ECO:0000313" key="4">
    <source>
        <dbReference type="EMBL" id="TXC67430.1"/>
    </source>
</evidence>
<dbReference type="Proteomes" id="UP000321832">
    <property type="component" value="Unassembled WGS sequence"/>
</dbReference>